<proteinExistence type="predicted"/>
<organism evidence="1 2">
    <name type="scientific">Actinobacillus minor NM305</name>
    <dbReference type="NCBI Taxonomy" id="637911"/>
    <lineage>
        <taxon>Bacteria</taxon>
        <taxon>Pseudomonadati</taxon>
        <taxon>Pseudomonadota</taxon>
        <taxon>Gammaproteobacteria</taxon>
        <taxon>Pasteurellales</taxon>
        <taxon>Pasteurellaceae</taxon>
        <taxon>Actinobacillus</taxon>
    </lineage>
</organism>
<name>C5S3E8_9PAST</name>
<sequence>MLPSGNGTKHQEDSPYAVGFFTLFIAQPLSICGNGKNPQN</sequence>
<protein>
    <submittedName>
        <fullName evidence="1">Uncharacterized protein</fullName>
    </submittedName>
</protein>
<accession>C5S3E8</accession>
<evidence type="ECO:0000313" key="1">
    <source>
        <dbReference type="EMBL" id="EER46608.1"/>
    </source>
</evidence>
<dbReference type="EMBL" id="ACQL01000106">
    <property type="protein sequence ID" value="EER46608.1"/>
    <property type="molecule type" value="Genomic_DNA"/>
</dbReference>
<gene>
    <name evidence="1" type="ORF">AM305_12010</name>
</gene>
<evidence type="ECO:0000313" key="2">
    <source>
        <dbReference type="Proteomes" id="UP000005532"/>
    </source>
</evidence>
<reference evidence="1 2" key="1">
    <citation type="journal article" date="2010" name="Vet. Microbiol.">
        <title>Production of haemolysins by strains of the Actinobacillus minor/porcitonsillarum complex.</title>
        <authorList>
            <person name="Arya G."/>
            <person name="Niven D.F."/>
        </authorList>
    </citation>
    <scope>NUCLEOTIDE SEQUENCE [LARGE SCALE GENOMIC DNA]</scope>
    <source>
        <strain evidence="1 2">NM305</strain>
    </source>
</reference>
<dbReference type="Proteomes" id="UP000005532">
    <property type="component" value="Unassembled WGS sequence"/>
</dbReference>
<comment type="caution">
    <text evidence="1">The sequence shown here is derived from an EMBL/GenBank/DDBJ whole genome shotgun (WGS) entry which is preliminary data.</text>
</comment>
<dbReference type="AlphaFoldDB" id="C5S3E8"/>